<evidence type="ECO:0000313" key="3">
    <source>
        <dbReference type="Proteomes" id="UP001642260"/>
    </source>
</evidence>
<dbReference type="PROSITE" id="PS50181">
    <property type="entry name" value="FBOX"/>
    <property type="match status" value="1"/>
</dbReference>
<proteinExistence type="predicted"/>
<dbReference type="InterPro" id="IPR057499">
    <property type="entry name" value="Kelch_FKB95"/>
</dbReference>
<comment type="caution">
    <text evidence="2">The sequence shown here is derived from an EMBL/GenBank/DDBJ whole genome shotgun (WGS) entry which is preliminary data.</text>
</comment>
<dbReference type="PANTHER" id="PTHR24414">
    <property type="entry name" value="F-BOX/KELCH-REPEAT PROTEIN SKIP4"/>
    <property type="match status" value="1"/>
</dbReference>
<dbReference type="Pfam" id="PF00646">
    <property type="entry name" value="F-box"/>
    <property type="match status" value="1"/>
</dbReference>
<dbReference type="AlphaFoldDB" id="A0ABC8LKW6"/>
<dbReference type="PANTHER" id="PTHR24414:SF72">
    <property type="entry name" value="F-BOX DOMAIN-CONTAINING PROTEIN"/>
    <property type="match status" value="1"/>
</dbReference>
<dbReference type="Pfam" id="PF25210">
    <property type="entry name" value="Kelch_FKB95"/>
    <property type="match status" value="1"/>
</dbReference>
<dbReference type="InterPro" id="IPR050354">
    <property type="entry name" value="F-box/kelch-repeat_ARATH"/>
</dbReference>
<dbReference type="Proteomes" id="UP001642260">
    <property type="component" value="Unassembled WGS sequence"/>
</dbReference>
<dbReference type="Gene3D" id="2.120.10.80">
    <property type="entry name" value="Kelch-type beta propeller"/>
    <property type="match status" value="1"/>
</dbReference>
<name>A0ABC8LKW6_ERUVS</name>
<dbReference type="SUPFAM" id="SSF81383">
    <property type="entry name" value="F-box domain"/>
    <property type="match status" value="1"/>
</dbReference>
<evidence type="ECO:0000259" key="1">
    <source>
        <dbReference type="PROSITE" id="PS50181"/>
    </source>
</evidence>
<dbReference type="EMBL" id="CAKOAT010612932">
    <property type="protein sequence ID" value="CAH8384330.1"/>
    <property type="molecule type" value="Genomic_DNA"/>
</dbReference>
<dbReference type="CDD" id="cd22152">
    <property type="entry name" value="F-box_AtAFR-like"/>
    <property type="match status" value="1"/>
</dbReference>
<dbReference type="InterPro" id="IPR015915">
    <property type="entry name" value="Kelch-typ_b-propeller"/>
</dbReference>
<keyword evidence="3" id="KW-1185">Reference proteome</keyword>
<dbReference type="SUPFAM" id="SSF117281">
    <property type="entry name" value="Kelch motif"/>
    <property type="match status" value="1"/>
</dbReference>
<accession>A0ABC8LKW6</accession>
<evidence type="ECO:0000313" key="2">
    <source>
        <dbReference type="EMBL" id="CAH8384330.1"/>
    </source>
</evidence>
<feature type="domain" description="F-box" evidence="1">
    <location>
        <begin position="14"/>
        <end position="66"/>
    </location>
</feature>
<dbReference type="InterPro" id="IPR001810">
    <property type="entry name" value="F-box_dom"/>
</dbReference>
<sequence>MSNSNAVNPPPPPSPSLSSLPDEIVLRCLALVPRSYYLNISWVSKHLRALVRSPELNVMRSTFNKKKSLYVCFQEEEDDEDTFHWFTLCPTECQLVPNPTPFPCHPCLTVEVGSKIFFIGGYSKPTTDLWILDTRSGTMTQGTSMSEPRVVRRAAAGVIDGKIYVIGGGEFYEEVHVEVFDPKSETWEVPGVENVPDIPRYGASVEGKVYMVDYEKTHVYNPRENEGRRLIQMVSKRLKEGGREEMLRERVAGVCAVEDVLFALFDKSGLMWFDTKRNVWRRLVGREGKEMFIFHADVMAEYDGKLVVLYMWGESRDTFTKSVRCKLVSLHKAGDRICGTIDWSGVVASVPDWFDFLHCLAVSDIRPKEFRLRTKEQEVDPTCTE</sequence>
<reference evidence="2 3" key="1">
    <citation type="submission" date="2022-03" db="EMBL/GenBank/DDBJ databases">
        <authorList>
            <person name="Macdonald S."/>
            <person name="Ahmed S."/>
            <person name="Newling K."/>
        </authorList>
    </citation>
    <scope>NUCLEOTIDE SEQUENCE [LARGE SCALE GENOMIC DNA]</scope>
</reference>
<organism evidence="2 3">
    <name type="scientific">Eruca vesicaria subsp. sativa</name>
    <name type="common">Garden rocket</name>
    <name type="synonym">Eruca sativa</name>
    <dbReference type="NCBI Taxonomy" id="29727"/>
    <lineage>
        <taxon>Eukaryota</taxon>
        <taxon>Viridiplantae</taxon>
        <taxon>Streptophyta</taxon>
        <taxon>Embryophyta</taxon>
        <taxon>Tracheophyta</taxon>
        <taxon>Spermatophyta</taxon>
        <taxon>Magnoliopsida</taxon>
        <taxon>eudicotyledons</taxon>
        <taxon>Gunneridae</taxon>
        <taxon>Pentapetalae</taxon>
        <taxon>rosids</taxon>
        <taxon>malvids</taxon>
        <taxon>Brassicales</taxon>
        <taxon>Brassicaceae</taxon>
        <taxon>Brassiceae</taxon>
        <taxon>Eruca</taxon>
    </lineage>
</organism>
<protein>
    <recommendedName>
        <fullName evidence="1">F-box domain-containing protein</fullName>
    </recommendedName>
</protein>
<dbReference type="InterPro" id="IPR036047">
    <property type="entry name" value="F-box-like_dom_sf"/>
</dbReference>
<gene>
    <name evidence="2" type="ORF">ERUC_LOCUS36813</name>
</gene>